<dbReference type="Proteomes" id="UP000319731">
    <property type="component" value="Unassembled WGS sequence"/>
</dbReference>
<evidence type="ECO:0000256" key="6">
    <source>
        <dbReference type="ARBA" id="ARBA00022618"/>
    </source>
</evidence>
<dbReference type="GeneID" id="42001989"/>
<keyword evidence="10" id="KW-0156">Chromatin regulator</keyword>
<evidence type="ECO:0000256" key="15">
    <source>
        <dbReference type="ARBA" id="ARBA00031038"/>
    </source>
</evidence>
<dbReference type="GO" id="GO:0006325">
    <property type="term" value="P:chromatin organization"/>
    <property type="evidence" value="ECO:0007669"/>
    <property type="project" value="UniProtKB-KW"/>
</dbReference>
<dbReference type="CDD" id="cd21502">
    <property type="entry name" value="vWA_BABAM1"/>
    <property type="match status" value="1"/>
</dbReference>
<comment type="caution">
    <text evidence="16">The sequence shown here is derived from an EMBL/GenBank/DDBJ whole genome shotgun (WGS) entry which is preliminary data.</text>
</comment>
<evidence type="ECO:0000256" key="14">
    <source>
        <dbReference type="ARBA" id="ARBA00030984"/>
    </source>
</evidence>
<keyword evidence="12" id="KW-0539">Nucleus</keyword>
<evidence type="ECO:0000256" key="1">
    <source>
        <dbReference type="ARBA" id="ARBA00004123"/>
    </source>
</evidence>
<proteinExistence type="inferred from homology"/>
<dbReference type="AlphaFoldDB" id="A0A507CHF7"/>
<dbReference type="OrthoDB" id="547311at2759"/>
<evidence type="ECO:0000256" key="10">
    <source>
        <dbReference type="ARBA" id="ARBA00022853"/>
    </source>
</evidence>
<dbReference type="EMBL" id="QEAO01000002">
    <property type="protein sequence ID" value="TPX37464.1"/>
    <property type="molecule type" value="Genomic_DNA"/>
</dbReference>
<protein>
    <recommendedName>
        <fullName evidence="4">BRISC and BRCA1-A complex member 1</fullName>
    </recommendedName>
    <alternativeName>
        <fullName evidence="14">Mediator of RAP80 interactions and targeting subunit of 40 kDa</fullName>
    </alternativeName>
    <alternativeName>
        <fullName evidence="15">New component of the BRCA1-A complex</fullName>
    </alternativeName>
</protein>
<keyword evidence="6" id="KW-0132">Cell division</keyword>
<dbReference type="Gene3D" id="3.40.50.410">
    <property type="entry name" value="von Willebrand factor, type A domain"/>
    <property type="match status" value="1"/>
</dbReference>
<dbReference type="STRING" id="1806994.A0A507CHF7"/>
<evidence type="ECO:0000256" key="8">
    <source>
        <dbReference type="ARBA" id="ARBA00022776"/>
    </source>
</evidence>
<dbReference type="GO" id="GO:0070552">
    <property type="term" value="C:BRISC complex"/>
    <property type="evidence" value="ECO:0007669"/>
    <property type="project" value="InterPro"/>
</dbReference>
<comment type="subcellular location">
    <subcellularLocation>
        <location evidence="2">Cytoplasm</location>
    </subcellularLocation>
    <subcellularLocation>
        <location evidence="1">Nucleus</location>
    </subcellularLocation>
</comment>
<keyword evidence="9" id="KW-0833">Ubl conjugation pathway</keyword>
<evidence type="ECO:0000256" key="9">
    <source>
        <dbReference type="ARBA" id="ARBA00022786"/>
    </source>
</evidence>
<accession>A0A507CHF7</accession>
<evidence type="ECO:0000313" key="17">
    <source>
        <dbReference type="Proteomes" id="UP000319731"/>
    </source>
</evidence>
<evidence type="ECO:0000256" key="12">
    <source>
        <dbReference type="ARBA" id="ARBA00023242"/>
    </source>
</evidence>
<keyword evidence="7" id="KW-0227">DNA damage</keyword>
<dbReference type="PANTHER" id="PTHR15660:SF1">
    <property type="entry name" value="BRISC AND BRCA1-A COMPLEX MEMBER 1"/>
    <property type="match status" value="1"/>
</dbReference>
<keyword evidence="11" id="KW-0234">DNA repair</keyword>
<evidence type="ECO:0000256" key="5">
    <source>
        <dbReference type="ARBA" id="ARBA00022490"/>
    </source>
</evidence>
<gene>
    <name evidence="16" type="ORF">SmJEL517_g00763</name>
</gene>
<organism evidence="16 17">
    <name type="scientific">Synchytrium microbalum</name>
    <dbReference type="NCBI Taxonomy" id="1806994"/>
    <lineage>
        <taxon>Eukaryota</taxon>
        <taxon>Fungi</taxon>
        <taxon>Fungi incertae sedis</taxon>
        <taxon>Chytridiomycota</taxon>
        <taxon>Chytridiomycota incertae sedis</taxon>
        <taxon>Chytridiomycetes</taxon>
        <taxon>Synchytriales</taxon>
        <taxon>Synchytriaceae</taxon>
        <taxon>Synchytrium</taxon>
    </lineage>
</organism>
<keyword evidence="8" id="KW-0498">Mitosis</keyword>
<comment type="similarity">
    <text evidence="3">Belongs to the BABAM1 family.</text>
</comment>
<dbReference type="GO" id="GO:0045739">
    <property type="term" value="P:positive regulation of DNA repair"/>
    <property type="evidence" value="ECO:0007669"/>
    <property type="project" value="InterPro"/>
</dbReference>
<reference evidence="16 17" key="1">
    <citation type="journal article" date="2019" name="Sci. Rep.">
        <title>Comparative genomics of chytrid fungi reveal insights into the obligate biotrophic and pathogenic lifestyle of Synchytrium endobioticum.</title>
        <authorList>
            <person name="van de Vossenberg B.T.L.H."/>
            <person name="Warris S."/>
            <person name="Nguyen H.D.T."/>
            <person name="van Gent-Pelzer M.P.E."/>
            <person name="Joly D.L."/>
            <person name="van de Geest H.C."/>
            <person name="Bonants P.J.M."/>
            <person name="Smith D.S."/>
            <person name="Levesque C.A."/>
            <person name="van der Lee T.A.J."/>
        </authorList>
    </citation>
    <scope>NUCLEOTIDE SEQUENCE [LARGE SCALE GENOMIC DNA]</scope>
    <source>
        <strain evidence="16 17">JEL517</strain>
    </source>
</reference>
<evidence type="ECO:0000256" key="11">
    <source>
        <dbReference type="ARBA" id="ARBA00023204"/>
    </source>
</evidence>
<dbReference type="GO" id="GO:0016604">
    <property type="term" value="C:nuclear body"/>
    <property type="evidence" value="ECO:0007669"/>
    <property type="project" value="TreeGrafter"/>
</dbReference>
<sequence>MGTAELKPPGSTRLNMTKRLIKRFVWLKSHLLKDHEYGLVELGNEANWHTPFTSDPESIIGGVDSLQRQDDPFNSLNSDSILETLLQAQPENPKTPESHSLRAIIIYGRSNVLPTVPSPELLDKVRANPAITIDCVYLHGLARDYGEMVQEIYERLTEFELREDMYSFELSQRAPRYGIAMTQLVSHPAQRVHQARAFPIVINQ</sequence>
<evidence type="ECO:0000313" key="16">
    <source>
        <dbReference type="EMBL" id="TPX37464.1"/>
    </source>
</evidence>
<dbReference type="PANTHER" id="PTHR15660">
    <property type="entry name" value="BRISC AND BRCA1-A COMPLEX MEMBER 1"/>
    <property type="match status" value="1"/>
</dbReference>
<keyword evidence="13" id="KW-0131">Cell cycle</keyword>
<evidence type="ECO:0000256" key="2">
    <source>
        <dbReference type="ARBA" id="ARBA00004496"/>
    </source>
</evidence>
<dbReference type="GO" id="GO:0051301">
    <property type="term" value="P:cell division"/>
    <property type="evidence" value="ECO:0007669"/>
    <property type="project" value="UniProtKB-KW"/>
</dbReference>
<keyword evidence="5" id="KW-0963">Cytoplasm</keyword>
<dbReference type="GO" id="GO:0007095">
    <property type="term" value="P:mitotic G2 DNA damage checkpoint signaling"/>
    <property type="evidence" value="ECO:0007669"/>
    <property type="project" value="TreeGrafter"/>
</dbReference>
<dbReference type="GO" id="GO:0005737">
    <property type="term" value="C:cytoplasm"/>
    <property type="evidence" value="ECO:0007669"/>
    <property type="project" value="UniProtKB-SubCell"/>
</dbReference>
<evidence type="ECO:0000256" key="3">
    <source>
        <dbReference type="ARBA" id="ARBA00010809"/>
    </source>
</evidence>
<name>A0A507CHF7_9FUNG</name>
<keyword evidence="17" id="KW-1185">Reference proteome</keyword>
<dbReference type="GO" id="GO:0006302">
    <property type="term" value="P:double-strand break repair"/>
    <property type="evidence" value="ECO:0007669"/>
    <property type="project" value="TreeGrafter"/>
</dbReference>
<dbReference type="RefSeq" id="XP_031027375.1">
    <property type="nucleotide sequence ID" value="XM_031166692.1"/>
</dbReference>
<evidence type="ECO:0000256" key="13">
    <source>
        <dbReference type="ARBA" id="ARBA00023306"/>
    </source>
</evidence>
<evidence type="ECO:0000256" key="4">
    <source>
        <dbReference type="ARBA" id="ARBA00019437"/>
    </source>
</evidence>
<evidence type="ECO:0000256" key="7">
    <source>
        <dbReference type="ARBA" id="ARBA00022763"/>
    </source>
</evidence>
<dbReference type="InterPro" id="IPR036465">
    <property type="entry name" value="vWFA_dom_sf"/>
</dbReference>
<dbReference type="InterPro" id="IPR026126">
    <property type="entry name" value="BABAM1"/>
</dbReference>